<dbReference type="GO" id="GO:0043137">
    <property type="term" value="P:DNA replication, removal of RNA primer"/>
    <property type="evidence" value="ECO:0007669"/>
    <property type="project" value="UniProtKB-UniRule"/>
</dbReference>
<dbReference type="EMBL" id="SIDB01000013">
    <property type="protein sequence ID" value="KAI3424268.1"/>
    <property type="molecule type" value="Genomic_DNA"/>
</dbReference>
<comment type="cofactor">
    <cofactor evidence="16">
        <name>Mg(2+)</name>
        <dbReference type="ChEBI" id="CHEBI:18420"/>
    </cofactor>
    <text evidence="16">Binds 2 magnesium ions per subunit. They probably participate in the reaction catalyzed by the enzyme. May bind an additional third magnesium ion after substrate binding.</text>
</comment>
<dbReference type="FunFam" id="3.40.50.1010:FF:000016">
    <property type="entry name" value="Flap endonuclease 1"/>
    <property type="match status" value="1"/>
</dbReference>
<dbReference type="GO" id="GO:0008409">
    <property type="term" value="F:5'-3' exonuclease activity"/>
    <property type="evidence" value="ECO:0007669"/>
    <property type="project" value="UniProtKB-UniRule"/>
</dbReference>
<name>A0A9D4YSQ2_CHLVU</name>
<keyword evidence="8 16" id="KW-0269">Exonuclease</keyword>
<dbReference type="Gene3D" id="1.10.150.20">
    <property type="entry name" value="5' to 3' exonuclease, C-terminal subdomain"/>
    <property type="match status" value="1"/>
</dbReference>
<dbReference type="InterPro" id="IPR006086">
    <property type="entry name" value="XPG-I_dom"/>
</dbReference>
<dbReference type="InterPro" id="IPR019974">
    <property type="entry name" value="XPG_CS"/>
</dbReference>
<evidence type="ECO:0000256" key="3">
    <source>
        <dbReference type="ARBA" id="ARBA00022722"/>
    </source>
</evidence>
<dbReference type="GO" id="GO:0005739">
    <property type="term" value="C:mitochondrion"/>
    <property type="evidence" value="ECO:0007669"/>
    <property type="project" value="UniProtKB-SubCell"/>
</dbReference>
<dbReference type="PANTHER" id="PTHR11081">
    <property type="entry name" value="FLAP ENDONUCLEASE FAMILY MEMBER"/>
    <property type="match status" value="1"/>
</dbReference>
<dbReference type="PANTHER" id="PTHR11081:SF9">
    <property type="entry name" value="FLAP ENDONUCLEASE 1"/>
    <property type="match status" value="1"/>
</dbReference>
<feature type="domain" description="XPG N-terminal" evidence="19">
    <location>
        <begin position="1"/>
        <end position="108"/>
    </location>
</feature>
<proteinExistence type="inferred from homology"/>
<evidence type="ECO:0000256" key="15">
    <source>
        <dbReference type="ARBA" id="ARBA00063178"/>
    </source>
</evidence>
<comment type="function">
    <text evidence="13 16">Structure-specific nuclease with 5'-flap endonuclease and 5'-3' exonuclease activities involved in DNA replication and repair. During DNA replication, cleaves the 5'-overhanging flap structure that is generated by displacement synthesis when DNA polymerase encounters the 5'-end of a downstream Okazaki fragment. It enters the flap from the 5'-end and then tracks to cleave the flap base, leaving a nick for ligation. Also involved in the long patch base excision repair (LP-BER) pathway, by cleaving within the apurinic/apyrimidinic (AP) site-terminated flap. Acts as a genome stabilization factor that prevents flaps from equilibrating into structures that lead to duplications and deletions. Also possesses 5'-3' exonuclease activity on nicked or gapped double-stranded DNA, and exhibits RNase H activity. Also involved in replication and repair of rDNA and in repairing mitochondrial DNA.</text>
</comment>
<keyword evidence="21" id="KW-1185">Reference proteome</keyword>
<comment type="subcellular location">
    <subcellularLocation>
        <location evidence="16">Nucleus</location>
        <location evidence="16">Nucleolus</location>
    </subcellularLocation>
    <subcellularLocation>
        <location evidence="16">Nucleus</location>
        <location evidence="16">Nucleoplasm</location>
    </subcellularLocation>
    <subcellularLocation>
        <location evidence="16">Mitochondrion</location>
    </subcellularLocation>
    <text evidence="16">Resides mostly in the nucleoli and relocalizes to the nucleoplasm upon DNA damage.</text>
</comment>
<evidence type="ECO:0000256" key="1">
    <source>
        <dbReference type="ARBA" id="ARBA00022553"/>
    </source>
</evidence>
<dbReference type="InterPro" id="IPR029060">
    <property type="entry name" value="PIN-like_dom_sf"/>
</dbReference>
<dbReference type="GO" id="GO:0003677">
    <property type="term" value="F:DNA binding"/>
    <property type="evidence" value="ECO:0007669"/>
    <property type="project" value="UniProtKB-UniRule"/>
</dbReference>
<keyword evidence="7 16" id="KW-0378">Hydrolase</keyword>
<keyword evidence="2 16" id="KW-0235">DNA replication</keyword>
<sequence>MGIQGLTKLLGDAAPGCMKEQKFENYFGRKIAVDASMHIYSFLVVVGRQGDQLLTSEAGEVTSHLAGMFFRTVRMLEAGMKPVFVFEGKPPEMKKEELAKRFERRADANTDLEAAKEAGNAEDVEKYSKRTVRVTREHNEECKRLLRLMGVPVLDAPSEAEAQCAQLCKDGLVYGISTEDMDSLTFGTPRLIRHLMAPASQKTPAMEFDHALVLSELGLTNDQFIDVCIMCGCDYTSKIAGIGAVRALALIRKHGNIEGVLAALDPAKYQIPDPFPYQEARRLFKEPDVMKGSDIPALKWTPPDTEGLIEFLVTEKTFAEDRIRKAIDRIHAAKGKATQGRLESFFGPSKVVSSTSGAKRKEPPPAAGKKGGGAAKKGKLGGMGGKKK</sequence>
<keyword evidence="1 16" id="KW-0597">Phosphoprotein</keyword>
<protein>
    <recommendedName>
        <fullName evidence="16">Flap endonuclease 1</fullName>
        <shortName evidence="16">FEN-1</shortName>
        <ecNumber evidence="16">3.1.-.-</ecNumber>
    </recommendedName>
    <alternativeName>
        <fullName evidence="16">Flap structure-specific endonuclease 1</fullName>
    </alternativeName>
</protein>
<feature type="compositionally biased region" description="Gly residues" evidence="17">
    <location>
        <begin position="369"/>
        <end position="388"/>
    </location>
</feature>
<dbReference type="SMART" id="SM00279">
    <property type="entry name" value="HhH2"/>
    <property type="match status" value="1"/>
</dbReference>
<dbReference type="GO" id="GO:0006284">
    <property type="term" value="P:base-excision repair"/>
    <property type="evidence" value="ECO:0007669"/>
    <property type="project" value="UniProtKB-UniRule"/>
</dbReference>
<keyword evidence="11 16" id="KW-0234">DNA repair</keyword>
<organism evidence="20 21">
    <name type="scientific">Chlorella vulgaris</name>
    <name type="common">Green alga</name>
    <dbReference type="NCBI Taxonomy" id="3077"/>
    <lineage>
        <taxon>Eukaryota</taxon>
        <taxon>Viridiplantae</taxon>
        <taxon>Chlorophyta</taxon>
        <taxon>core chlorophytes</taxon>
        <taxon>Trebouxiophyceae</taxon>
        <taxon>Chlorellales</taxon>
        <taxon>Chlorellaceae</taxon>
        <taxon>Chlorella clade</taxon>
        <taxon>Chlorella</taxon>
    </lineage>
</organism>
<dbReference type="SMART" id="SM00485">
    <property type="entry name" value="XPGN"/>
    <property type="match status" value="1"/>
</dbReference>
<dbReference type="CDD" id="cd09867">
    <property type="entry name" value="PIN_FEN1"/>
    <property type="match status" value="1"/>
</dbReference>
<evidence type="ECO:0000256" key="17">
    <source>
        <dbReference type="SAM" id="MobiDB-lite"/>
    </source>
</evidence>
<evidence type="ECO:0000256" key="5">
    <source>
        <dbReference type="ARBA" id="ARBA00022759"/>
    </source>
</evidence>
<comment type="subunit">
    <text evidence="15">Interacts with PCNA1 and PCNA2. Three molecules of FEN1 bind to one PCNA trimer with each molecule binding to one PCNA monomer. PCNA stimulates the nuclease activity without altering cleavage specificity.</text>
</comment>
<evidence type="ECO:0000259" key="19">
    <source>
        <dbReference type="SMART" id="SM00485"/>
    </source>
</evidence>
<dbReference type="InterPro" id="IPR006084">
    <property type="entry name" value="XPG/Rad2"/>
</dbReference>
<dbReference type="InterPro" id="IPR023426">
    <property type="entry name" value="Flap_endonuc"/>
</dbReference>
<dbReference type="Pfam" id="PF00752">
    <property type="entry name" value="XPG_N"/>
    <property type="match status" value="1"/>
</dbReference>
<dbReference type="Gene3D" id="3.40.50.1010">
    <property type="entry name" value="5'-nuclease"/>
    <property type="match status" value="1"/>
</dbReference>
<keyword evidence="6 16" id="KW-0227">DNA damage</keyword>
<dbReference type="SUPFAM" id="SSF88723">
    <property type="entry name" value="PIN domain-like"/>
    <property type="match status" value="1"/>
</dbReference>
<evidence type="ECO:0000256" key="7">
    <source>
        <dbReference type="ARBA" id="ARBA00022801"/>
    </source>
</evidence>
<gene>
    <name evidence="20" type="ORF">D9Q98_009622</name>
</gene>
<evidence type="ECO:0000256" key="12">
    <source>
        <dbReference type="ARBA" id="ARBA00023242"/>
    </source>
</evidence>
<evidence type="ECO:0000256" key="10">
    <source>
        <dbReference type="ARBA" id="ARBA00023128"/>
    </source>
</evidence>
<dbReference type="GO" id="GO:0005730">
    <property type="term" value="C:nucleolus"/>
    <property type="evidence" value="ECO:0007669"/>
    <property type="project" value="UniProtKB-SubCell"/>
</dbReference>
<dbReference type="SMART" id="SM00484">
    <property type="entry name" value="XPGI"/>
    <property type="match status" value="1"/>
</dbReference>
<evidence type="ECO:0000256" key="4">
    <source>
        <dbReference type="ARBA" id="ARBA00022723"/>
    </source>
</evidence>
<keyword evidence="9 16" id="KW-0460">Magnesium</keyword>
<comment type="similarity">
    <text evidence="14 16">Belongs to the XPG/RAD2 endonuclease family. FEN1 subfamily.</text>
</comment>
<evidence type="ECO:0000256" key="14">
    <source>
        <dbReference type="ARBA" id="ARBA00034726"/>
    </source>
</evidence>
<dbReference type="OrthoDB" id="1937206at2759"/>
<dbReference type="InterPro" id="IPR036279">
    <property type="entry name" value="5-3_exonuclease_C_sf"/>
</dbReference>
<evidence type="ECO:0000256" key="11">
    <source>
        <dbReference type="ARBA" id="ARBA00023204"/>
    </source>
</evidence>
<dbReference type="PROSITE" id="PS00842">
    <property type="entry name" value="XPG_2"/>
    <property type="match status" value="1"/>
</dbReference>
<keyword evidence="5 16" id="KW-0255">Endonuclease</keyword>
<dbReference type="Pfam" id="PF00867">
    <property type="entry name" value="XPG_I"/>
    <property type="match status" value="1"/>
</dbReference>
<feature type="domain" description="XPG-I" evidence="18">
    <location>
        <begin position="147"/>
        <end position="219"/>
    </location>
</feature>
<evidence type="ECO:0000256" key="8">
    <source>
        <dbReference type="ARBA" id="ARBA00022839"/>
    </source>
</evidence>
<dbReference type="InterPro" id="IPR008918">
    <property type="entry name" value="HhH2"/>
</dbReference>
<dbReference type="SUPFAM" id="SSF47807">
    <property type="entry name" value="5' to 3' exonuclease, C-terminal subdomain"/>
    <property type="match status" value="1"/>
</dbReference>
<evidence type="ECO:0000256" key="9">
    <source>
        <dbReference type="ARBA" id="ARBA00022842"/>
    </source>
</evidence>
<evidence type="ECO:0000313" key="21">
    <source>
        <dbReference type="Proteomes" id="UP001055712"/>
    </source>
</evidence>
<dbReference type="AlphaFoldDB" id="A0A9D4YSQ2"/>
<dbReference type="Proteomes" id="UP001055712">
    <property type="component" value="Unassembled WGS sequence"/>
</dbReference>
<evidence type="ECO:0000259" key="18">
    <source>
        <dbReference type="SMART" id="SM00484"/>
    </source>
</evidence>
<dbReference type="HAMAP" id="MF_00614">
    <property type="entry name" value="Fen"/>
    <property type="match status" value="1"/>
</dbReference>
<dbReference type="PRINTS" id="PR00853">
    <property type="entry name" value="XPGRADSUPER"/>
</dbReference>
<evidence type="ECO:0000313" key="20">
    <source>
        <dbReference type="EMBL" id="KAI3424268.1"/>
    </source>
</evidence>
<keyword evidence="4 16" id="KW-0479">Metal-binding</keyword>
<dbReference type="GO" id="GO:0005654">
    <property type="term" value="C:nucleoplasm"/>
    <property type="evidence" value="ECO:0007669"/>
    <property type="project" value="UniProtKB-SubCell"/>
</dbReference>
<reference evidence="20" key="2">
    <citation type="submission" date="2020-11" db="EMBL/GenBank/DDBJ databases">
        <authorList>
            <person name="Cecchin M."/>
            <person name="Marcolungo L."/>
            <person name="Rossato M."/>
            <person name="Girolomoni L."/>
            <person name="Cosentino E."/>
            <person name="Cuine S."/>
            <person name="Li-Beisson Y."/>
            <person name="Delledonne M."/>
            <person name="Ballottari M."/>
        </authorList>
    </citation>
    <scope>NUCLEOTIDE SEQUENCE</scope>
    <source>
        <strain evidence="20">211/11P</strain>
        <tissue evidence="20">Whole cell</tissue>
    </source>
</reference>
<keyword evidence="3 16" id="KW-0540">Nuclease</keyword>
<keyword evidence="12 16" id="KW-0539">Nucleus</keyword>
<evidence type="ECO:0000256" key="6">
    <source>
        <dbReference type="ARBA" id="ARBA00022763"/>
    </source>
</evidence>
<evidence type="ECO:0000256" key="13">
    <source>
        <dbReference type="ARBA" id="ARBA00029382"/>
    </source>
</evidence>
<evidence type="ECO:0000256" key="2">
    <source>
        <dbReference type="ARBA" id="ARBA00022705"/>
    </source>
</evidence>
<dbReference type="FunFam" id="1.10.150.20:FF:000009">
    <property type="entry name" value="Flap endonuclease 1"/>
    <property type="match status" value="1"/>
</dbReference>
<dbReference type="GO" id="GO:0000287">
    <property type="term" value="F:magnesium ion binding"/>
    <property type="evidence" value="ECO:0007669"/>
    <property type="project" value="UniProtKB-UniRule"/>
</dbReference>
<dbReference type="EC" id="3.1.-.-" evidence="16"/>
<keyword evidence="10 16" id="KW-0496">Mitochondrion</keyword>
<dbReference type="GO" id="GO:0017108">
    <property type="term" value="F:5'-flap endonuclease activity"/>
    <property type="evidence" value="ECO:0007669"/>
    <property type="project" value="UniProtKB-UniRule"/>
</dbReference>
<reference evidence="20" key="1">
    <citation type="journal article" date="2019" name="Plant J.">
        <title>Chlorella vulgaris genome assembly and annotation reveals the molecular basis for metabolic acclimation to high light conditions.</title>
        <authorList>
            <person name="Cecchin M."/>
            <person name="Marcolungo L."/>
            <person name="Rossato M."/>
            <person name="Girolomoni L."/>
            <person name="Cosentino E."/>
            <person name="Cuine S."/>
            <person name="Li-Beisson Y."/>
            <person name="Delledonne M."/>
            <person name="Ballottari M."/>
        </authorList>
    </citation>
    <scope>NUCLEOTIDE SEQUENCE</scope>
    <source>
        <strain evidence="20">211/11P</strain>
    </source>
</reference>
<evidence type="ECO:0000256" key="16">
    <source>
        <dbReference type="HAMAP-Rule" id="MF_03140"/>
    </source>
</evidence>
<comment type="caution">
    <text evidence="20">The sequence shown here is derived from an EMBL/GenBank/DDBJ whole genome shotgun (WGS) entry which is preliminary data.</text>
</comment>
<dbReference type="InterPro" id="IPR006085">
    <property type="entry name" value="XPG_DNA_repair_N"/>
</dbReference>
<feature type="region of interest" description="Disordered" evidence="17">
    <location>
        <begin position="347"/>
        <end position="388"/>
    </location>
</feature>
<accession>A0A9D4YSQ2</accession>